<evidence type="ECO:0000256" key="8">
    <source>
        <dbReference type="SAM" id="MobiDB-lite"/>
    </source>
</evidence>
<protein>
    <recommendedName>
        <fullName evidence="7">U three protein 23</fullName>
    </recommendedName>
</protein>
<dbReference type="InterPro" id="IPR006984">
    <property type="entry name" value="Fcf1/UTP23"/>
</dbReference>
<sequence>MRQKRAKQYRKQMLVYKHTFKFREPYQVIVDEQIVQVCEQSSYDLKKGLERTIQAEVRPMITQCCMEELYKTKNQKLIEYGKSFERRRCNHPPAKPVPSHECIKSIVIVDGENKHRYVVASENEQLRWSLRKIPGIPLIYMNRAVMVMEPLSKASAQASRTLERGKLSKGLNDVKVGFKNPVMDEDEKEVAEKVVKKRKGPKEPNPLSIKKKKT</sequence>
<comment type="similarity">
    <text evidence="6">Belongs to the UTP23/FCF1 family. UTP23 subfamily.</text>
</comment>
<keyword evidence="4" id="KW-0539">Nucleus</keyword>
<dbReference type="FunFam" id="3.40.50.1010:FF:000006">
    <property type="entry name" value="rRNA-processing protein UTP23 homolog"/>
    <property type="match status" value="1"/>
</dbReference>
<dbReference type="Gene3D" id="3.40.50.1010">
    <property type="entry name" value="5'-nuclease"/>
    <property type="match status" value="1"/>
</dbReference>
<feature type="non-terminal residue" evidence="10">
    <location>
        <position position="214"/>
    </location>
</feature>
<dbReference type="EMBL" id="KV454208">
    <property type="protein sequence ID" value="ODQ62366.1"/>
    <property type="molecule type" value="Genomic_DNA"/>
</dbReference>
<evidence type="ECO:0000256" key="4">
    <source>
        <dbReference type="ARBA" id="ARBA00023242"/>
    </source>
</evidence>
<comment type="subcellular location">
    <subcellularLocation>
        <location evidence="1">Nucleus</location>
        <location evidence="1">Nucleolus</location>
    </subcellularLocation>
</comment>
<dbReference type="GeneID" id="30197816"/>
<dbReference type="CDD" id="cd09865">
    <property type="entry name" value="PIN_ScUtp23p-like"/>
    <property type="match status" value="1"/>
</dbReference>
<dbReference type="STRING" id="683960.A0A1E3PAC5"/>
<dbReference type="GO" id="GO:0000472">
    <property type="term" value="P:endonucleolytic cleavage to generate mature 5'-end of SSU-rRNA from (SSU-rRNA, 5.8S rRNA, LSU-rRNA)"/>
    <property type="evidence" value="ECO:0007669"/>
    <property type="project" value="EnsemblFungi"/>
</dbReference>
<dbReference type="PANTHER" id="PTHR12416">
    <property type="entry name" value="RRNA-PROCESSING PROTEIN UTP23 HOMOLOG"/>
    <property type="match status" value="1"/>
</dbReference>
<reference evidence="10 11" key="1">
    <citation type="journal article" date="2016" name="Proc. Natl. Acad. Sci. U.S.A.">
        <title>Comparative genomics of biotechnologically important yeasts.</title>
        <authorList>
            <person name="Riley R."/>
            <person name="Haridas S."/>
            <person name="Wolfe K.H."/>
            <person name="Lopes M.R."/>
            <person name="Hittinger C.T."/>
            <person name="Goeker M."/>
            <person name="Salamov A.A."/>
            <person name="Wisecaver J.H."/>
            <person name="Long T.M."/>
            <person name="Calvey C.H."/>
            <person name="Aerts A.L."/>
            <person name="Barry K.W."/>
            <person name="Choi C."/>
            <person name="Clum A."/>
            <person name="Coughlan A.Y."/>
            <person name="Deshpande S."/>
            <person name="Douglass A.P."/>
            <person name="Hanson S.J."/>
            <person name="Klenk H.-P."/>
            <person name="LaButti K.M."/>
            <person name="Lapidus A."/>
            <person name="Lindquist E.A."/>
            <person name="Lipzen A.M."/>
            <person name="Meier-Kolthoff J.P."/>
            <person name="Ohm R.A."/>
            <person name="Otillar R.P."/>
            <person name="Pangilinan J.L."/>
            <person name="Peng Y."/>
            <person name="Rokas A."/>
            <person name="Rosa C.A."/>
            <person name="Scheuner C."/>
            <person name="Sibirny A.A."/>
            <person name="Slot J.C."/>
            <person name="Stielow J.B."/>
            <person name="Sun H."/>
            <person name="Kurtzman C.P."/>
            <person name="Blackwell M."/>
            <person name="Grigoriev I.V."/>
            <person name="Jeffries T.W."/>
        </authorList>
    </citation>
    <scope>NUCLEOTIDE SEQUENCE [LARGE SCALE GENOMIC DNA]</scope>
    <source>
        <strain evidence="11">ATCC 58044 / CBS 1984 / NCYC 433 / NRRL Y-366-8</strain>
    </source>
</reference>
<feature type="region of interest" description="Disordered" evidence="8">
    <location>
        <begin position="186"/>
        <end position="214"/>
    </location>
</feature>
<evidence type="ECO:0000256" key="1">
    <source>
        <dbReference type="ARBA" id="ARBA00004604"/>
    </source>
</evidence>
<dbReference type="GO" id="GO:0070181">
    <property type="term" value="F:small ribosomal subunit rRNA binding"/>
    <property type="evidence" value="ECO:0007669"/>
    <property type="project" value="EnsemblFungi"/>
</dbReference>
<comment type="function">
    <text evidence="5">Involved in rRNA-processing and ribosome biogenesis.</text>
</comment>
<keyword evidence="3" id="KW-0698">rRNA processing</keyword>
<evidence type="ECO:0000313" key="10">
    <source>
        <dbReference type="EMBL" id="ODQ62366.1"/>
    </source>
</evidence>
<evidence type="ECO:0000256" key="2">
    <source>
        <dbReference type="ARBA" id="ARBA00022517"/>
    </source>
</evidence>
<dbReference type="GO" id="GO:0000480">
    <property type="term" value="P:endonucleolytic cleavage in 5'-ETS of tricistronic rRNA transcript (SSU-rRNA, 5.8S rRNA, LSU-rRNA)"/>
    <property type="evidence" value="ECO:0007669"/>
    <property type="project" value="EnsemblFungi"/>
</dbReference>
<name>A0A1E3PAC5_WICAA</name>
<dbReference type="GO" id="GO:0032040">
    <property type="term" value="C:small-subunit processome"/>
    <property type="evidence" value="ECO:0007669"/>
    <property type="project" value="EnsemblFungi"/>
</dbReference>
<dbReference type="InterPro" id="IPR057776">
    <property type="entry name" value="UTP23_sensor"/>
</dbReference>
<evidence type="ECO:0000313" key="11">
    <source>
        <dbReference type="Proteomes" id="UP000094112"/>
    </source>
</evidence>
<keyword evidence="2" id="KW-0690">Ribosome biogenesis</keyword>
<proteinExistence type="inferred from homology"/>
<evidence type="ECO:0000256" key="7">
    <source>
        <dbReference type="ARBA" id="ARBA00076388"/>
    </source>
</evidence>
<dbReference type="GO" id="GO:0000447">
    <property type="term" value="P:endonucleolytic cleavage in ITS1 to separate SSU-rRNA from 5.8S rRNA and LSU-rRNA from tricistronic rRNA transcript (SSU-rRNA, 5.8S rRNA, LSU-rRNA)"/>
    <property type="evidence" value="ECO:0007669"/>
    <property type="project" value="EnsemblFungi"/>
</dbReference>
<dbReference type="RefSeq" id="XP_019041573.1">
    <property type="nucleotide sequence ID" value="XM_019180570.1"/>
</dbReference>
<accession>A0A1E3PAC5</accession>
<feature type="domain" description="UTP23 sensor motif region" evidence="9">
    <location>
        <begin position="196"/>
        <end position="213"/>
    </location>
</feature>
<evidence type="ECO:0000256" key="6">
    <source>
        <dbReference type="ARBA" id="ARBA00038503"/>
    </source>
</evidence>
<dbReference type="InterPro" id="IPR029060">
    <property type="entry name" value="PIN-like_dom_sf"/>
</dbReference>
<dbReference type="Proteomes" id="UP000094112">
    <property type="component" value="Unassembled WGS sequence"/>
</dbReference>
<organism evidence="10 11">
    <name type="scientific">Wickerhamomyces anomalus (strain ATCC 58044 / CBS 1984 / NCYC 433 / NRRL Y-366-8)</name>
    <name type="common">Yeast</name>
    <name type="synonym">Hansenula anomala</name>
    <dbReference type="NCBI Taxonomy" id="683960"/>
    <lineage>
        <taxon>Eukaryota</taxon>
        <taxon>Fungi</taxon>
        <taxon>Dikarya</taxon>
        <taxon>Ascomycota</taxon>
        <taxon>Saccharomycotina</taxon>
        <taxon>Saccharomycetes</taxon>
        <taxon>Phaffomycetales</taxon>
        <taxon>Wickerhamomycetaceae</taxon>
        <taxon>Wickerhamomyces</taxon>
    </lineage>
</organism>
<dbReference type="SUPFAM" id="SSF88723">
    <property type="entry name" value="PIN domain-like"/>
    <property type="match status" value="1"/>
</dbReference>
<dbReference type="Pfam" id="PF04900">
    <property type="entry name" value="Fcf1"/>
    <property type="match status" value="1"/>
</dbReference>
<evidence type="ECO:0000256" key="5">
    <source>
        <dbReference type="ARBA" id="ARBA00037300"/>
    </source>
</evidence>
<gene>
    <name evidence="10" type="ORF">WICANDRAFT_13339</name>
</gene>
<keyword evidence="11" id="KW-1185">Reference proteome</keyword>
<evidence type="ECO:0000256" key="3">
    <source>
        <dbReference type="ARBA" id="ARBA00022552"/>
    </source>
</evidence>
<dbReference type="Pfam" id="PF24779">
    <property type="entry name" value="UTP23_sensor"/>
    <property type="match status" value="1"/>
</dbReference>
<dbReference type="OrthoDB" id="25675at2759"/>
<dbReference type="AlphaFoldDB" id="A0A1E3PAC5"/>
<evidence type="ECO:0000259" key="9">
    <source>
        <dbReference type="Pfam" id="PF24779"/>
    </source>
</evidence>